<dbReference type="Pfam" id="PF19056">
    <property type="entry name" value="WD40_2"/>
    <property type="match status" value="1"/>
</dbReference>
<dbReference type="GO" id="GO:0005737">
    <property type="term" value="C:cytoplasm"/>
    <property type="evidence" value="ECO:0007669"/>
    <property type="project" value="TreeGrafter"/>
</dbReference>
<feature type="domain" description="RH2" evidence="3">
    <location>
        <begin position="302"/>
        <end position="406"/>
    </location>
</feature>
<dbReference type="GO" id="GO:0016192">
    <property type="term" value="P:vesicle-mediated transport"/>
    <property type="evidence" value="ECO:0007669"/>
    <property type="project" value="TreeGrafter"/>
</dbReference>
<accession>A0A8C9LAV8</accession>
<dbReference type="SUPFAM" id="SSF50978">
    <property type="entry name" value="WD40 repeat-like"/>
    <property type="match status" value="1"/>
</dbReference>
<dbReference type="PROSITE" id="PS51777">
    <property type="entry name" value="RH2"/>
    <property type="match status" value="1"/>
</dbReference>
<dbReference type="InterPro" id="IPR036322">
    <property type="entry name" value="WD40_repeat_dom_sf"/>
</dbReference>
<reference evidence="4" key="2">
    <citation type="submission" date="2025-09" db="UniProtKB">
        <authorList>
            <consortium name="Ensembl"/>
        </authorList>
    </citation>
    <scope>IDENTIFICATION</scope>
</reference>
<protein>
    <submittedName>
        <fullName evidence="4">Sperm associated antigen 9</fullName>
    </submittedName>
</protein>
<feature type="region of interest" description="Disordered" evidence="2">
    <location>
        <begin position="365"/>
        <end position="401"/>
    </location>
</feature>
<evidence type="ECO:0000256" key="1">
    <source>
        <dbReference type="SAM" id="Coils"/>
    </source>
</evidence>
<evidence type="ECO:0000256" key="2">
    <source>
        <dbReference type="SAM" id="MobiDB-lite"/>
    </source>
</evidence>
<dbReference type="AlphaFoldDB" id="A0A8C9LAV8"/>
<sequence length="1006" mass="112460">MGREQASRTPPVLKTQRCSVLMRSQSRWFETKALSSLSEVQLILILKERKEMLNSLMPTEKMIHNYMEHLERTKLHQLTGGDQLESTTHSRIRKERPISLGIFPLPPGDALLTPEAQREAGETPGSEHWKFHELSQPRSHTSLKVSGQFCFYTRTSLYSKLKNASVFFLHFDQKLCALFPLNLAFKMLAFALMFSFCLLDDVCVISLHSTPTKGIENKAFDRNTESLFEELSSAGSGLIGDVDEGADLLGKKGYLMMLFTGVFLVSEIYLCCVFLSRARAEAEEARQKAKEDDDSDVPTAQRKRFTRVEMARVLMERNQYKERLMELQEAVRWTEMIRASRENPAMQEKKRSSIWQFFSRLFSSSSNTAKKPEPPVNVKYNAPTSHITPSVKKRSSTLSQLPSDKSKAFEFLSDETEASLASRREQKREQYRQVKAHVQKEDGRVQAFGWSLPQKYKQAANGGQGDNKMKNLPVPVYLRPLDEKDTSMKLWCAVGVNLSGGKTRDGGSVVGASVFYNDVAGTEADGNKQRTGSQSSLDRLDQELKDQQKELKHQEDLSSLVWICTSTHSATKVIIIDANQPGNILDSFIVCNSHVLCIASVPGARETDYPAGEEGSQEVDPNQVDKSSLCGSMTSNSSAETDSMLGGITVVGCTAEGVTGAPVAHSANGASPMAEKHNSVDDNIPTAEEATEATEVSAGTEDITDIGQTGVYTEHVFTDPLGVQNTEASPVYQPGTESELYKDVAVLPNEQDLVREEAQKMSSLLPTMWLGTQNGCLYVHSSVAHWRKCIHAIKLKDSILSIVHVKGIVLVALADGTLAIFHRGVDGQWDLTNYHLLDLGRPHHSIRCMTVVHDKVWCGYRNKIYVVQPKAMKIEKSFDAHPRRESQVRQLAWVGDGVWVSIRLDSTLRLYHAHTYQHLQDVDIEPYVSKMLGKLIRKSVYCKSGCHFFSSMWRYVFIVRLNQSCCFSGDEGGESELLGEALQLEPSVAKAERSHLIVWQVMYGSE</sequence>
<dbReference type="InterPro" id="IPR039911">
    <property type="entry name" value="JIP3/JIP4"/>
</dbReference>
<name>A0A8C9LAV8_PAVCR</name>
<evidence type="ECO:0000313" key="5">
    <source>
        <dbReference type="Proteomes" id="UP000694428"/>
    </source>
</evidence>
<dbReference type="PANTHER" id="PTHR13886:SF2">
    <property type="entry name" value="C-JUN-AMINO-TERMINAL KINASE-INTERACTING PROTEIN 4"/>
    <property type="match status" value="1"/>
</dbReference>
<dbReference type="GO" id="GO:0019894">
    <property type="term" value="F:kinesin binding"/>
    <property type="evidence" value="ECO:0007669"/>
    <property type="project" value="TreeGrafter"/>
</dbReference>
<feature type="region of interest" description="Disordered" evidence="2">
    <location>
        <begin position="608"/>
        <end position="638"/>
    </location>
</feature>
<dbReference type="GO" id="GO:0008432">
    <property type="term" value="F:JUN kinase binding"/>
    <property type="evidence" value="ECO:0007669"/>
    <property type="project" value="TreeGrafter"/>
</dbReference>
<dbReference type="GO" id="GO:0005078">
    <property type="term" value="F:MAP-kinase scaffold activity"/>
    <property type="evidence" value="ECO:0007669"/>
    <property type="project" value="InterPro"/>
</dbReference>
<reference evidence="4" key="1">
    <citation type="submission" date="2025-08" db="UniProtKB">
        <authorList>
            <consortium name="Ensembl"/>
        </authorList>
    </citation>
    <scope>IDENTIFICATION</scope>
</reference>
<keyword evidence="5" id="KW-1185">Reference proteome</keyword>
<feature type="coiled-coil region" evidence="1">
    <location>
        <begin position="530"/>
        <end position="557"/>
    </location>
</feature>
<evidence type="ECO:0000313" key="4">
    <source>
        <dbReference type="Ensembl" id="ENSPSTP00000014854.1"/>
    </source>
</evidence>
<feature type="coiled-coil region" evidence="1">
    <location>
        <begin position="272"/>
        <end position="330"/>
    </location>
</feature>
<dbReference type="InterPro" id="IPR034744">
    <property type="entry name" value="RH2"/>
</dbReference>
<dbReference type="Ensembl" id="ENSPSTT00000015588.1">
    <property type="protein sequence ID" value="ENSPSTP00000014854.1"/>
    <property type="gene ID" value="ENSPSTG00000010196.1"/>
</dbReference>
<organism evidence="4 5">
    <name type="scientific">Pavo cristatus</name>
    <name type="common">Indian peafowl</name>
    <name type="synonym">Blue peafowl</name>
    <dbReference type="NCBI Taxonomy" id="9049"/>
    <lineage>
        <taxon>Eukaryota</taxon>
        <taxon>Metazoa</taxon>
        <taxon>Chordata</taxon>
        <taxon>Craniata</taxon>
        <taxon>Vertebrata</taxon>
        <taxon>Euteleostomi</taxon>
        <taxon>Archelosauria</taxon>
        <taxon>Archosauria</taxon>
        <taxon>Dinosauria</taxon>
        <taxon>Saurischia</taxon>
        <taxon>Theropoda</taxon>
        <taxon>Coelurosauria</taxon>
        <taxon>Aves</taxon>
        <taxon>Neognathae</taxon>
        <taxon>Galloanserae</taxon>
        <taxon>Galliformes</taxon>
        <taxon>Phasianidae</taxon>
        <taxon>Phasianinae</taxon>
        <taxon>Pavo</taxon>
    </lineage>
</organism>
<proteinExistence type="predicted"/>
<keyword evidence="1" id="KW-0175">Coiled coil</keyword>
<feature type="compositionally biased region" description="Polar residues" evidence="2">
    <location>
        <begin position="624"/>
        <end position="638"/>
    </location>
</feature>
<dbReference type="PANTHER" id="PTHR13886">
    <property type="entry name" value="JNK/SAPK-ASSOCIATED PROTEIN"/>
    <property type="match status" value="1"/>
</dbReference>
<dbReference type="Proteomes" id="UP000694428">
    <property type="component" value="Unplaced"/>
</dbReference>
<dbReference type="GO" id="GO:0030159">
    <property type="term" value="F:signaling receptor complex adaptor activity"/>
    <property type="evidence" value="ECO:0007669"/>
    <property type="project" value="TreeGrafter"/>
</dbReference>
<evidence type="ECO:0000259" key="3">
    <source>
        <dbReference type="PROSITE" id="PS51777"/>
    </source>
</evidence>